<feature type="compositionally biased region" description="Pro residues" evidence="1">
    <location>
        <begin position="102"/>
        <end position="115"/>
    </location>
</feature>
<feature type="region of interest" description="Disordered" evidence="1">
    <location>
        <begin position="185"/>
        <end position="234"/>
    </location>
</feature>
<feature type="compositionally biased region" description="Low complexity" evidence="1">
    <location>
        <begin position="116"/>
        <end position="126"/>
    </location>
</feature>
<dbReference type="EMBL" id="GG663751">
    <property type="protein sequence ID" value="EEH51294.1"/>
    <property type="molecule type" value="Genomic_DNA"/>
</dbReference>
<sequence length="303" mass="32182">MSTARRRASARPSTHPQSGAPSEILDDDAQEAVVVAVERDAARASALWRSAFGLAALVAGGYFAVLAARALGSRRVAIWRGVRRRVAVAVVAVVAPSRLASPTPPPPPPPPPPLLRSPCTRSSTAPSRRRSSPRWTARPRSSAFSPASRARGRSIDRRHVLLTLVPIRPRWRGERRSLRTMPGASLRTSLAFKPRPRCLSTPSDAFQLHPEKSDGKNDNDGVGPGTRPSSSATTERRRALAFSFALALAMCAGLAWVFAIERVGIAAAAKRAAAFGKRGAAAADADAKARPPHTGSHTTASAW</sequence>
<dbReference type="GeneID" id="9689994"/>
<dbReference type="Proteomes" id="UP000001876">
    <property type="component" value="Unassembled WGS sequence"/>
</dbReference>
<proteinExistence type="predicted"/>
<feature type="region of interest" description="Disordered" evidence="1">
    <location>
        <begin position="98"/>
        <end position="150"/>
    </location>
</feature>
<evidence type="ECO:0000313" key="4">
    <source>
        <dbReference type="Proteomes" id="UP000001876"/>
    </source>
</evidence>
<reference evidence="3 4" key="1">
    <citation type="journal article" date="2009" name="Science">
        <title>Green evolution and dynamic adaptations revealed by genomes of the marine picoeukaryotes Micromonas.</title>
        <authorList>
            <person name="Worden A.Z."/>
            <person name="Lee J.H."/>
            <person name="Mock T."/>
            <person name="Rouze P."/>
            <person name="Simmons M.P."/>
            <person name="Aerts A.L."/>
            <person name="Allen A.E."/>
            <person name="Cuvelier M.L."/>
            <person name="Derelle E."/>
            <person name="Everett M.V."/>
            <person name="Foulon E."/>
            <person name="Grimwood J."/>
            <person name="Gundlach H."/>
            <person name="Henrissat B."/>
            <person name="Napoli C."/>
            <person name="McDonald S.M."/>
            <person name="Parker M.S."/>
            <person name="Rombauts S."/>
            <person name="Salamov A."/>
            <person name="Von Dassow P."/>
            <person name="Badger J.H."/>
            <person name="Coutinho P.M."/>
            <person name="Demir E."/>
            <person name="Dubchak I."/>
            <person name="Gentemann C."/>
            <person name="Eikrem W."/>
            <person name="Gready J.E."/>
            <person name="John U."/>
            <person name="Lanier W."/>
            <person name="Lindquist E.A."/>
            <person name="Lucas S."/>
            <person name="Mayer K.F."/>
            <person name="Moreau H."/>
            <person name="Not F."/>
            <person name="Otillar R."/>
            <person name="Panaud O."/>
            <person name="Pangilinan J."/>
            <person name="Paulsen I."/>
            <person name="Piegu B."/>
            <person name="Poliakov A."/>
            <person name="Robbens S."/>
            <person name="Schmutz J."/>
            <person name="Toulza E."/>
            <person name="Wyss T."/>
            <person name="Zelensky A."/>
            <person name="Zhou K."/>
            <person name="Armbrust E.V."/>
            <person name="Bhattacharya D."/>
            <person name="Goodenough U.W."/>
            <person name="Van de Peer Y."/>
            <person name="Grigoriev I.V."/>
        </authorList>
    </citation>
    <scope>NUCLEOTIDE SEQUENCE [LARGE SCALE GENOMIC DNA]</scope>
    <source>
        <strain evidence="3 4">CCMP1545</strain>
    </source>
</reference>
<dbReference type="OrthoDB" id="2124888at2759"/>
<name>C1N943_MICPC</name>
<feature type="transmembrane region" description="Helical" evidence="2">
    <location>
        <begin position="239"/>
        <end position="259"/>
    </location>
</feature>
<keyword evidence="2" id="KW-1133">Transmembrane helix</keyword>
<gene>
    <name evidence="3" type="ORF">MICPUCDRAFT_54357</name>
</gene>
<dbReference type="RefSeq" id="XP_003064389.1">
    <property type="nucleotide sequence ID" value="XM_003064343.1"/>
</dbReference>
<evidence type="ECO:0000256" key="1">
    <source>
        <dbReference type="SAM" id="MobiDB-lite"/>
    </source>
</evidence>
<protein>
    <submittedName>
        <fullName evidence="3">Predicted protein</fullName>
    </submittedName>
</protein>
<evidence type="ECO:0000256" key="2">
    <source>
        <dbReference type="SAM" id="Phobius"/>
    </source>
</evidence>
<evidence type="ECO:0000313" key="3">
    <source>
        <dbReference type="EMBL" id="EEH51294.1"/>
    </source>
</evidence>
<feature type="region of interest" description="Disordered" evidence="1">
    <location>
        <begin position="1"/>
        <end position="25"/>
    </location>
</feature>
<feature type="compositionally biased region" description="Low complexity" evidence="1">
    <location>
        <begin position="133"/>
        <end position="149"/>
    </location>
</feature>
<dbReference type="AlphaFoldDB" id="C1N943"/>
<feature type="region of interest" description="Disordered" evidence="1">
    <location>
        <begin position="283"/>
        <end position="303"/>
    </location>
</feature>
<organism evidence="4">
    <name type="scientific">Micromonas pusilla (strain CCMP1545)</name>
    <name type="common">Picoplanktonic green alga</name>
    <dbReference type="NCBI Taxonomy" id="564608"/>
    <lineage>
        <taxon>Eukaryota</taxon>
        <taxon>Viridiplantae</taxon>
        <taxon>Chlorophyta</taxon>
        <taxon>Mamiellophyceae</taxon>
        <taxon>Mamiellales</taxon>
        <taxon>Mamiellaceae</taxon>
        <taxon>Micromonas</taxon>
    </lineage>
</organism>
<keyword evidence="2" id="KW-0472">Membrane</keyword>
<feature type="compositionally biased region" description="Basic and acidic residues" evidence="1">
    <location>
        <begin position="209"/>
        <end position="219"/>
    </location>
</feature>
<dbReference type="KEGG" id="mpp:MICPUCDRAFT_54357"/>
<keyword evidence="2" id="KW-0812">Transmembrane</keyword>
<accession>C1N943</accession>
<feature type="transmembrane region" description="Helical" evidence="2">
    <location>
        <begin position="51"/>
        <end position="71"/>
    </location>
</feature>
<keyword evidence="4" id="KW-1185">Reference proteome</keyword>